<comment type="caution">
    <text evidence="3">The sequence shown here is derived from an EMBL/GenBank/DDBJ whole genome shotgun (WGS) entry which is preliminary data.</text>
</comment>
<dbReference type="Proteomes" id="UP000093918">
    <property type="component" value="Unassembled WGS sequence"/>
</dbReference>
<proteinExistence type="predicted"/>
<keyword evidence="2" id="KW-1133">Transmembrane helix</keyword>
<sequence>MDLNDQLTPNEHGDLRDRIIAGAGRMSATRARRSHLVAGAAAVVLVGGVISGVAFATARSDHRIATPVETATPVPPSPTPPSTPTPTPTSPPTTPSPPAPSPPAAALQVANGDCEAVLPADSLSDAVESDAQFMADDSAAGDVTLATLGGLYCRYAVNSGMMELVVLPAEAAADGVVDEFGADDCHDREMGRFCYRVSAGERFWAIAASSSPQDSGSDSSDLLPILERVDGSLAMLPSAHAVPPTRQWRTPIACSDADTAELAQVVGASLTVEPGTGWPANLHTAIANAAHREASCLWYTADGLTAFSITVRPGAGPVWADAASSAGAGTPVEVAGATDARVGASASGDEAVVATDGVNLIEVRGRGADLASVASAYLMRLG</sequence>
<gene>
    <name evidence="3" type="ORF">A9Z40_14310</name>
</gene>
<evidence type="ECO:0000256" key="1">
    <source>
        <dbReference type="SAM" id="MobiDB-lite"/>
    </source>
</evidence>
<organism evidence="3 4">
    <name type="scientific">Microbacterium arborescens</name>
    <dbReference type="NCBI Taxonomy" id="33883"/>
    <lineage>
        <taxon>Bacteria</taxon>
        <taxon>Bacillati</taxon>
        <taxon>Actinomycetota</taxon>
        <taxon>Actinomycetes</taxon>
        <taxon>Micrococcales</taxon>
        <taxon>Microbacteriaceae</taxon>
        <taxon>Microbacterium</taxon>
    </lineage>
</organism>
<feature type="region of interest" description="Disordered" evidence="1">
    <location>
        <begin position="64"/>
        <end position="106"/>
    </location>
</feature>
<dbReference type="EMBL" id="LZEM01000010">
    <property type="protein sequence ID" value="OAZ43029.1"/>
    <property type="molecule type" value="Genomic_DNA"/>
</dbReference>
<evidence type="ECO:0000256" key="2">
    <source>
        <dbReference type="SAM" id="Phobius"/>
    </source>
</evidence>
<evidence type="ECO:0000313" key="4">
    <source>
        <dbReference type="Proteomes" id="UP000093918"/>
    </source>
</evidence>
<feature type="transmembrane region" description="Helical" evidence="2">
    <location>
        <begin position="35"/>
        <end position="56"/>
    </location>
</feature>
<keyword evidence="2" id="KW-0812">Transmembrane</keyword>
<feature type="compositionally biased region" description="Pro residues" evidence="1">
    <location>
        <begin position="73"/>
        <end position="103"/>
    </location>
</feature>
<evidence type="ECO:0000313" key="3">
    <source>
        <dbReference type="EMBL" id="OAZ43029.1"/>
    </source>
</evidence>
<reference evidence="4" key="1">
    <citation type="submission" date="2016-06" db="EMBL/GenBank/DDBJ databases">
        <title>Genome sequencing of cellulolytic organisms.</title>
        <authorList>
            <person name="Bohra V."/>
            <person name="Dafale N.A."/>
            <person name="Purohit H.J."/>
        </authorList>
    </citation>
    <scope>NUCLEOTIDE SEQUENCE [LARGE SCALE GENOMIC DNA]</scope>
    <source>
        <strain evidence="4">ND21</strain>
    </source>
</reference>
<accession>A0ABX2WKN3</accession>
<keyword evidence="2" id="KW-0472">Membrane</keyword>
<dbReference type="RefSeq" id="WP_064955596.1">
    <property type="nucleotide sequence ID" value="NZ_LZEM01000010.1"/>
</dbReference>
<name>A0ABX2WKN3_9MICO</name>
<keyword evidence="4" id="KW-1185">Reference proteome</keyword>
<protein>
    <submittedName>
        <fullName evidence="3">Uncharacterized protein</fullName>
    </submittedName>
</protein>